<evidence type="ECO:0000313" key="2">
    <source>
        <dbReference type="Proteomes" id="UP000028725"/>
    </source>
</evidence>
<dbReference type="OrthoDB" id="5526303at2"/>
<keyword evidence="2" id="KW-1185">Reference proteome</keyword>
<dbReference type="EMBL" id="JMCB01000006">
    <property type="protein sequence ID" value="KFE68656.1"/>
    <property type="molecule type" value="Genomic_DNA"/>
</dbReference>
<name>A0A085WLU3_9BACT</name>
<proteinExistence type="predicted"/>
<dbReference type="Proteomes" id="UP000028725">
    <property type="component" value="Unassembled WGS sequence"/>
</dbReference>
<accession>A0A085WLU3</accession>
<comment type="caution">
    <text evidence="1">The sequence shown here is derived from an EMBL/GenBank/DDBJ whole genome shotgun (WGS) entry which is preliminary data.</text>
</comment>
<gene>
    <name evidence="1" type="ORF">DB31_7893</name>
</gene>
<dbReference type="STRING" id="394096.DB31_7893"/>
<dbReference type="AlphaFoldDB" id="A0A085WLU3"/>
<reference evidence="1 2" key="1">
    <citation type="submission" date="2014-04" db="EMBL/GenBank/DDBJ databases">
        <title>Genome assembly of Hyalangium minutum DSM 14724.</title>
        <authorList>
            <person name="Sharma G."/>
            <person name="Subramanian S."/>
        </authorList>
    </citation>
    <scope>NUCLEOTIDE SEQUENCE [LARGE SCALE GENOMIC DNA]</scope>
    <source>
        <strain evidence="1 2">DSM 14724</strain>
    </source>
</reference>
<dbReference type="RefSeq" id="WP_044189602.1">
    <property type="nucleotide sequence ID" value="NZ_JMCB01000006.1"/>
</dbReference>
<protein>
    <submittedName>
        <fullName evidence="1">Uncharacterized protein</fullName>
    </submittedName>
</protein>
<sequence>MVALVTVVTYCLAGIAVAAVLGRGEARGAMGLARAGLHACLWPLFLPVLLPSPSAPTGTPENARIDAAEATLHEALQRLGRELGDSLTLETARVRSLGTALRSAARRLAELDAVLSSPDHDREKLSRELAALEARPDSKPVADILRERLAHLSRLEALRTQARTDLERALARAGELATRLTLLRYEGATAHAAGRARELTDTIDELCRTLEAVRAA</sequence>
<evidence type="ECO:0000313" key="1">
    <source>
        <dbReference type="EMBL" id="KFE68656.1"/>
    </source>
</evidence>
<organism evidence="1 2">
    <name type="scientific">Hyalangium minutum</name>
    <dbReference type="NCBI Taxonomy" id="394096"/>
    <lineage>
        <taxon>Bacteria</taxon>
        <taxon>Pseudomonadati</taxon>
        <taxon>Myxococcota</taxon>
        <taxon>Myxococcia</taxon>
        <taxon>Myxococcales</taxon>
        <taxon>Cystobacterineae</taxon>
        <taxon>Archangiaceae</taxon>
        <taxon>Hyalangium</taxon>
    </lineage>
</organism>